<comment type="caution">
    <text evidence="1">The sequence shown here is derived from an EMBL/GenBank/DDBJ whole genome shotgun (WGS) entry which is preliminary data.</text>
</comment>
<gene>
    <name evidence="1" type="ORF">K1T71_002942</name>
</gene>
<protein>
    <submittedName>
        <fullName evidence="1">Uncharacterized protein</fullName>
    </submittedName>
</protein>
<evidence type="ECO:0000313" key="2">
    <source>
        <dbReference type="Proteomes" id="UP000824533"/>
    </source>
</evidence>
<dbReference type="EMBL" id="CM034391">
    <property type="protein sequence ID" value="KAJ0180857.1"/>
    <property type="molecule type" value="Genomic_DNA"/>
</dbReference>
<organism evidence="1 2">
    <name type="scientific">Dendrolimus kikuchii</name>
    <dbReference type="NCBI Taxonomy" id="765133"/>
    <lineage>
        <taxon>Eukaryota</taxon>
        <taxon>Metazoa</taxon>
        <taxon>Ecdysozoa</taxon>
        <taxon>Arthropoda</taxon>
        <taxon>Hexapoda</taxon>
        <taxon>Insecta</taxon>
        <taxon>Pterygota</taxon>
        <taxon>Neoptera</taxon>
        <taxon>Endopterygota</taxon>
        <taxon>Lepidoptera</taxon>
        <taxon>Glossata</taxon>
        <taxon>Ditrysia</taxon>
        <taxon>Bombycoidea</taxon>
        <taxon>Lasiocampidae</taxon>
        <taxon>Dendrolimus</taxon>
    </lineage>
</organism>
<evidence type="ECO:0000313" key="1">
    <source>
        <dbReference type="EMBL" id="KAJ0180857.1"/>
    </source>
</evidence>
<reference evidence="1 2" key="1">
    <citation type="journal article" date="2021" name="Front. Genet.">
        <title>Chromosome-Level Genome Assembly Reveals Significant Gene Expansion in the Toll and IMD Signaling Pathways of Dendrolimus kikuchii.</title>
        <authorList>
            <person name="Zhou J."/>
            <person name="Wu P."/>
            <person name="Xiong Z."/>
            <person name="Liu N."/>
            <person name="Zhao N."/>
            <person name="Ji M."/>
            <person name="Qiu Y."/>
            <person name="Yang B."/>
        </authorList>
    </citation>
    <scope>NUCLEOTIDE SEQUENCE [LARGE SCALE GENOMIC DNA]</scope>
    <source>
        <strain evidence="1">Ann1</strain>
    </source>
</reference>
<dbReference type="Proteomes" id="UP000824533">
    <property type="component" value="Linkage Group LG05"/>
</dbReference>
<proteinExistence type="predicted"/>
<sequence length="397" mass="46784">MDISLLCRSCMKEIKLLEIDSYSERIAEMFCYCTKIELHTTPDDNLPKSFCHNCTKSIELCYNFIKEAHRADVALKNVISRSRTVIVQPDNLKEDHNHLKLNLPDHKLEDTIKNENQCDTIDNLEFENDFHEISEDCKRIQQPEDNKEEIKDIINGVNKYTCPVCQKCFTSKKWYSRHIEREQGSKYNCPHCSKAFLRSSQLSHHITSHSQERRFACSLCGKKYKRWKQLAVHKRSHADKRPYGCDKCGMRFKFKSVLKCHMEVHEDFKQFLCWFCGWSFTHAGNLNVHMRKHTGDKPFKCDECPFKASVASSLRRHQRMHRGTKTHVCPHCRKGFYDAGALTRHRRTHTGELPYKCPVCDRGFVDNWKRKTHLMRTHQMELHDIPKMTKDGQTIDT</sequence>
<name>A0ACC1DAG3_9NEOP</name>
<accession>A0ACC1DAG3</accession>
<keyword evidence="2" id="KW-1185">Reference proteome</keyword>